<evidence type="ECO:0000256" key="10">
    <source>
        <dbReference type="ARBA" id="ARBA00023136"/>
    </source>
</evidence>
<dbReference type="OrthoDB" id="46988at2759"/>
<dbReference type="UniPathway" id="UPA00094"/>
<keyword evidence="12 14" id="KW-0456">Lyase</keyword>
<keyword evidence="6 14" id="KW-0812">Transmembrane</keyword>
<feature type="transmembrane region" description="Helical" evidence="14">
    <location>
        <begin position="189"/>
        <end position="208"/>
    </location>
</feature>
<dbReference type="STRING" id="4846.A0A367KRN6"/>
<feature type="transmembrane region" description="Helical" evidence="14">
    <location>
        <begin position="100"/>
        <end position="120"/>
    </location>
</feature>
<keyword evidence="10 14" id="KW-0472">Membrane</keyword>
<evidence type="ECO:0000313" key="16">
    <source>
        <dbReference type="Proteomes" id="UP000253551"/>
    </source>
</evidence>
<evidence type="ECO:0000256" key="3">
    <source>
        <dbReference type="ARBA" id="ARBA00007811"/>
    </source>
</evidence>
<evidence type="ECO:0000256" key="7">
    <source>
        <dbReference type="ARBA" id="ARBA00022832"/>
    </source>
</evidence>
<comment type="similarity">
    <text evidence="3 14">Belongs to the very long-chain fatty acids dehydratase HACD family.</text>
</comment>
<evidence type="ECO:0000256" key="1">
    <source>
        <dbReference type="ARBA" id="ARBA00004141"/>
    </source>
</evidence>
<evidence type="ECO:0000256" key="5">
    <source>
        <dbReference type="ARBA" id="ARBA00022516"/>
    </source>
</evidence>
<protein>
    <recommendedName>
        <fullName evidence="4 14">Very-long-chain (3R)-3-hydroxyacyl-CoA dehydratase</fullName>
        <ecNumber evidence="4 14">4.2.1.134</ecNumber>
    </recommendedName>
</protein>
<comment type="catalytic activity">
    <reaction evidence="13 14">
        <text>a very-long-chain (3R)-3-hydroxyacyl-CoA = a very-long-chain (2E)-enoyl-CoA + H2O</text>
        <dbReference type="Rhea" id="RHEA:45812"/>
        <dbReference type="ChEBI" id="CHEBI:15377"/>
        <dbReference type="ChEBI" id="CHEBI:83728"/>
        <dbReference type="ChEBI" id="CHEBI:85440"/>
        <dbReference type="EC" id="4.2.1.134"/>
    </reaction>
</comment>
<dbReference type="EMBL" id="PJQM01000555">
    <property type="protein sequence ID" value="RCI04864.1"/>
    <property type="molecule type" value="Genomic_DNA"/>
</dbReference>
<evidence type="ECO:0000256" key="13">
    <source>
        <dbReference type="ARBA" id="ARBA00036671"/>
    </source>
</evidence>
<keyword evidence="14" id="KW-0256">Endoplasmic reticulum</keyword>
<comment type="caution">
    <text evidence="14">Lacks conserved residue(s) required for the propagation of feature annotation.</text>
</comment>
<comment type="subcellular location">
    <subcellularLocation>
        <location evidence="14">Endoplasmic reticulum membrane</location>
        <topology evidence="14">Multi-pass membrane protein</topology>
    </subcellularLocation>
    <subcellularLocation>
        <location evidence="1">Membrane</location>
        <topology evidence="1">Multi-pass membrane protein</topology>
    </subcellularLocation>
</comment>
<evidence type="ECO:0000256" key="9">
    <source>
        <dbReference type="ARBA" id="ARBA00023098"/>
    </source>
</evidence>
<feature type="transmembrane region" description="Helical" evidence="14">
    <location>
        <begin position="59"/>
        <end position="80"/>
    </location>
</feature>
<evidence type="ECO:0000256" key="11">
    <source>
        <dbReference type="ARBA" id="ARBA00023160"/>
    </source>
</evidence>
<evidence type="ECO:0000256" key="8">
    <source>
        <dbReference type="ARBA" id="ARBA00022989"/>
    </source>
</evidence>
<dbReference type="GO" id="GO:0042761">
    <property type="term" value="P:very long-chain fatty acid biosynthetic process"/>
    <property type="evidence" value="ECO:0007669"/>
    <property type="project" value="TreeGrafter"/>
</dbReference>
<dbReference type="GO" id="GO:0030497">
    <property type="term" value="P:fatty acid elongation"/>
    <property type="evidence" value="ECO:0007669"/>
    <property type="project" value="TreeGrafter"/>
</dbReference>
<dbReference type="AlphaFoldDB" id="A0A367KRN6"/>
<dbReference type="Proteomes" id="UP000253551">
    <property type="component" value="Unassembled WGS sequence"/>
</dbReference>
<evidence type="ECO:0000256" key="14">
    <source>
        <dbReference type="RuleBase" id="RU363109"/>
    </source>
</evidence>
<reference evidence="15 16" key="1">
    <citation type="journal article" date="2018" name="G3 (Bethesda)">
        <title>Phylogenetic and Phylogenomic Definition of Rhizopus Species.</title>
        <authorList>
            <person name="Gryganskyi A.P."/>
            <person name="Golan J."/>
            <person name="Dolatabadi S."/>
            <person name="Mondo S."/>
            <person name="Robb S."/>
            <person name="Idnurm A."/>
            <person name="Muszewska A."/>
            <person name="Steczkiewicz K."/>
            <person name="Masonjones S."/>
            <person name="Liao H.L."/>
            <person name="Gajdeczka M.T."/>
            <person name="Anike F."/>
            <person name="Vuek A."/>
            <person name="Anishchenko I.M."/>
            <person name="Voigt K."/>
            <person name="de Hoog G.S."/>
            <person name="Smith M.E."/>
            <person name="Heitman J."/>
            <person name="Vilgalys R."/>
            <person name="Stajich J.E."/>
        </authorList>
    </citation>
    <scope>NUCLEOTIDE SEQUENCE [LARGE SCALE GENOMIC DNA]</scope>
    <source>
        <strain evidence="15 16">LSU 92-RS-03</strain>
    </source>
</reference>
<keyword evidence="9 14" id="KW-0443">Lipid metabolism</keyword>
<evidence type="ECO:0000256" key="12">
    <source>
        <dbReference type="ARBA" id="ARBA00023239"/>
    </source>
</evidence>
<evidence type="ECO:0000256" key="4">
    <source>
        <dbReference type="ARBA" id="ARBA00013122"/>
    </source>
</evidence>
<name>A0A367KRN6_RHIST</name>
<keyword evidence="5 14" id="KW-0444">Lipid biosynthesis</keyword>
<evidence type="ECO:0000256" key="2">
    <source>
        <dbReference type="ARBA" id="ARBA00005194"/>
    </source>
</evidence>
<keyword evidence="11 14" id="KW-0275">Fatty acid biosynthesis</keyword>
<accession>A0A367KRN6</accession>
<comment type="pathway">
    <text evidence="2 14">Lipid metabolism; fatty acid biosynthesis.</text>
</comment>
<sequence>MSLGKHLGGDLIKAYIDERLITTQQLVVFLSQIKKYGQRTLAEAQTSTALPGPKNMKEWYLLSYNQVSFGGWGWILLLTLTQLYNTQGDYTTVFDVVWPALSYVQTAALFEVLHSLLGWVRAPVMTTAMQVASRLFLVWGVNYIVPEIHTHWSFTTMVIAWSIAELVRYSFYTFHLSGGVPGFVSWARYNFFFILYPLGVFSEMMMVYQALPYAKAIDTLYFYGLIAVALIYIPGFPVLFSHMLVQRKKYMRGDTKKKQ</sequence>
<dbReference type="GO" id="GO:0005789">
    <property type="term" value="C:endoplasmic reticulum membrane"/>
    <property type="evidence" value="ECO:0007669"/>
    <property type="project" value="UniProtKB-SubCell"/>
</dbReference>
<keyword evidence="16" id="KW-1185">Reference proteome</keyword>
<dbReference type="PANTHER" id="PTHR11035:SF3">
    <property type="entry name" value="VERY-LONG-CHAIN (3R)-3-HYDROXYACYL-COA DEHYDRATASE"/>
    <property type="match status" value="1"/>
</dbReference>
<comment type="caution">
    <text evidence="15">The sequence shown here is derived from an EMBL/GenBank/DDBJ whole genome shotgun (WGS) entry which is preliminary data.</text>
</comment>
<keyword evidence="8 14" id="KW-1133">Transmembrane helix</keyword>
<dbReference type="Pfam" id="PF04387">
    <property type="entry name" value="PTPLA"/>
    <property type="match status" value="1"/>
</dbReference>
<organism evidence="15 16">
    <name type="scientific">Rhizopus stolonifer</name>
    <name type="common">Rhizopus nigricans</name>
    <dbReference type="NCBI Taxonomy" id="4846"/>
    <lineage>
        <taxon>Eukaryota</taxon>
        <taxon>Fungi</taxon>
        <taxon>Fungi incertae sedis</taxon>
        <taxon>Mucoromycota</taxon>
        <taxon>Mucoromycotina</taxon>
        <taxon>Mucoromycetes</taxon>
        <taxon>Mucorales</taxon>
        <taxon>Mucorineae</taxon>
        <taxon>Rhizopodaceae</taxon>
        <taxon>Rhizopus</taxon>
    </lineage>
</organism>
<evidence type="ECO:0000313" key="15">
    <source>
        <dbReference type="EMBL" id="RCI04864.1"/>
    </source>
</evidence>
<keyword evidence="7 14" id="KW-0276">Fatty acid metabolism</keyword>
<dbReference type="GO" id="GO:0030148">
    <property type="term" value="P:sphingolipid biosynthetic process"/>
    <property type="evidence" value="ECO:0007669"/>
    <property type="project" value="TreeGrafter"/>
</dbReference>
<gene>
    <name evidence="15" type="ORF">CU098_012668</name>
</gene>
<feature type="transmembrane region" description="Helical" evidence="14">
    <location>
        <begin position="220"/>
        <end position="245"/>
    </location>
</feature>
<proteinExistence type="inferred from homology"/>
<dbReference type="GO" id="GO:0102158">
    <property type="term" value="F:very-long-chain (3R)-3-hydroxyacyl-CoA dehydratase activity"/>
    <property type="evidence" value="ECO:0007669"/>
    <property type="project" value="UniProtKB-EC"/>
</dbReference>
<dbReference type="EC" id="4.2.1.134" evidence="4 14"/>
<dbReference type="InterPro" id="IPR007482">
    <property type="entry name" value="Tyr_Pase-like_PTPLA"/>
</dbReference>
<dbReference type="PANTHER" id="PTHR11035">
    <property type="entry name" value="VERY-LONG-CHAIN (3R)-3-HYDROXYACYL-COA DEHYDRATASE"/>
    <property type="match status" value="1"/>
</dbReference>
<comment type="function">
    <text evidence="14">Catalyzes the third of the four reactions of the long-chain fatty acids elongation cycle. This endoplasmic reticulum-bound enzymatic process, allows the addition of two carbons to the chain of long- and very long-chain fatty acids/VLCFAs per cycle. This enzyme catalyzes the dehydration of the 3-hydroxyacyl-CoA intermediate into trans-2,3-enoyl-CoA, within each cycle of fatty acid elongation. Thereby, it participates to the production of VLCFAs of different chain lengths that are involved in multiple biological processes as precursors of membrane lipids and lipid mediators.</text>
</comment>
<evidence type="ECO:0000256" key="6">
    <source>
        <dbReference type="ARBA" id="ARBA00022692"/>
    </source>
</evidence>